<keyword evidence="3" id="KW-0999">Mitochondrion inner membrane</keyword>
<dbReference type="VEuPathDB" id="FungiDB:P170DRAFT_433588"/>
<evidence type="ECO:0000256" key="8">
    <source>
        <dbReference type="SAM" id="MobiDB-lite"/>
    </source>
</evidence>
<dbReference type="RefSeq" id="XP_024707022.1">
    <property type="nucleotide sequence ID" value="XM_024848528.1"/>
</dbReference>
<proteinExistence type="predicted"/>
<organism evidence="11 12">
    <name type="scientific">Aspergillus steynii IBT 23096</name>
    <dbReference type="NCBI Taxonomy" id="1392250"/>
    <lineage>
        <taxon>Eukaryota</taxon>
        <taxon>Fungi</taxon>
        <taxon>Dikarya</taxon>
        <taxon>Ascomycota</taxon>
        <taxon>Pezizomycotina</taxon>
        <taxon>Eurotiomycetes</taxon>
        <taxon>Eurotiomycetidae</taxon>
        <taxon>Eurotiales</taxon>
        <taxon>Aspergillaceae</taxon>
        <taxon>Aspergillus</taxon>
        <taxon>Aspergillus subgen. Circumdati</taxon>
    </lineage>
</organism>
<dbReference type="GO" id="GO:0005743">
    <property type="term" value="C:mitochondrial inner membrane"/>
    <property type="evidence" value="ECO:0007669"/>
    <property type="project" value="UniProtKB-SubCell"/>
</dbReference>
<name>A0A2I2GFR1_9EURO</name>
<dbReference type="PROSITE" id="PS51758">
    <property type="entry name" value="LETM1_RBD"/>
    <property type="match status" value="1"/>
</dbReference>
<keyword evidence="12" id="KW-1185">Reference proteome</keyword>
<evidence type="ECO:0000313" key="12">
    <source>
        <dbReference type="Proteomes" id="UP000234275"/>
    </source>
</evidence>
<evidence type="ECO:0000259" key="10">
    <source>
        <dbReference type="PROSITE" id="PS51758"/>
    </source>
</evidence>
<dbReference type="InterPro" id="IPR044202">
    <property type="entry name" value="LETM1/MDM38-like"/>
</dbReference>
<dbReference type="PANTHER" id="PTHR14009:SF6">
    <property type="entry name" value="LETM1 RBD DOMAIN-CONTAINING PROTEIN"/>
    <property type="match status" value="1"/>
</dbReference>
<evidence type="ECO:0000313" key="11">
    <source>
        <dbReference type="EMBL" id="PLB51720.1"/>
    </source>
</evidence>
<evidence type="ECO:0000256" key="7">
    <source>
        <dbReference type="PROSITE-ProRule" id="PRU01094"/>
    </source>
</evidence>
<dbReference type="EMBL" id="MSFO01000002">
    <property type="protein sequence ID" value="PLB51720.1"/>
    <property type="molecule type" value="Genomic_DNA"/>
</dbReference>
<dbReference type="GeneID" id="36556227"/>
<gene>
    <name evidence="11" type="ORF">P170DRAFT_433588</name>
</gene>
<reference evidence="11 12" key="1">
    <citation type="submission" date="2016-12" db="EMBL/GenBank/DDBJ databases">
        <title>The genomes of Aspergillus section Nigri reveals drivers in fungal speciation.</title>
        <authorList>
            <consortium name="DOE Joint Genome Institute"/>
            <person name="Vesth T.C."/>
            <person name="Nybo J."/>
            <person name="Theobald S."/>
            <person name="Brandl J."/>
            <person name="Frisvad J.C."/>
            <person name="Nielsen K.F."/>
            <person name="Lyhne E.K."/>
            <person name="Kogle M.E."/>
            <person name="Kuo A."/>
            <person name="Riley R."/>
            <person name="Clum A."/>
            <person name="Nolan M."/>
            <person name="Lipzen A."/>
            <person name="Salamov A."/>
            <person name="Henrissat B."/>
            <person name="Wiebenga A."/>
            <person name="De Vries R.P."/>
            <person name="Grigoriev I.V."/>
            <person name="Mortensen U.H."/>
            <person name="Andersen M.R."/>
            <person name="Baker S.E."/>
        </authorList>
    </citation>
    <scope>NUCLEOTIDE SEQUENCE [LARGE SCALE GENOMIC DNA]</scope>
    <source>
        <strain evidence="11 12">IBT 23096</strain>
    </source>
</reference>
<feature type="compositionally biased region" description="Low complexity" evidence="8">
    <location>
        <begin position="36"/>
        <end position="72"/>
    </location>
</feature>
<evidence type="ECO:0000256" key="9">
    <source>
        <dbReference type="SAM" id="Phobius"/>
    </source>
</evidence>
<keyword evidence="2 9" id="KW-0812">Transmembrane</keyword>
<accession>A0A2I2GFR1</accession>
<dbReference type="PANTHER" id="PTHR14009">
    <property type="entry name" value="LEUCINE ZIPPER-EF-HAND CONTAINING TRANSMEMBRANE PROTEIN"/>
    <property type="match status" value="1"/>
</dbReference>
<dbReference type="Proteomes" id="UP000234275">
    <property type="component" value="Unassembled WGS sequence"/>
</dbReference>
<sequence>MSVSLAPRRALFARPPPYTVAPLVSLFRHRELATSRRYASHSSSTKSHSRPSSSAQPATSAAPSTSSTATTSLADDVNPPPSTRPADLNLPDAIASSASAAEKLKRYVAMGRAYLSFYKTGLKNVYHNYRASIPLRSSLGLAPYLPISPPPPAKGGKAAAFRDAVHALHLSRSNFQLIRRAAYDIRRMIPFTLMLIVCGEFTPLIVLALGSAVTPFTCRVPRQLEKDRTQSIARKRAALTAHEVARSGSMSPVAAGSEPELDLLARAYTRPAWIESASAEEILRACATLGLVKSHTRSTALVSLLYRARLQRYAEYLDLDDRLIRRCGGVTAMEAAEVRIAVDERGGVGLAEGSEGWDVEREERRWLERWLERREH</sequence>
<dbReference type="OrthoDB" id="73691at2759"/>
<evidence type="ECO:0000256" key="4">
    <source>
        <dbReference type="ARBA" id="ARBA00022989"/>
    </source>
</evidence>
<keyword evidence="4 9" id="KW-1133">Transmembrane helix</keyword>
<dbReference type="AlphaFoldDB" id="A0A2I2GFR1"/>
<comment type="subcellular location">
    <subcellularLocation>
        <location evidence="1">Mitochondrion inner membrane</location>
        <topology evidence="1">Single-pass membrane protein</topology>
    </subcellularLocation>
</comment>
<evidence type="ECO:0000256" key="2">
    <source>
        <dbReference type="ARBA" id="ARBA00022692"/>
    </source>
</evidence>
<evidence type="ECO:0000256" key="5">
    <source>
        <dbReference type="ARBA" id="ARBA00023128"/>
    </source>
</evidence>
<dbReference type="InterPro" id="IPR033122">
    <property type="entry name" value="LETM1-like_RBD"/>
</dbReference>
<keyword evidence="6 9" id="KW-0472">Membrane</keyword>
<evidence type="ECO:0000256" key="1">
    <source>
        <dbReference type="ARBA" id="ARBA00004434"/>
    </source>
</evidence>
<evidence type="ECO:0000256" key="6">
    <source>
        <dbReference type="ARBA" id="ARBA00023136"/>
    </source>
</evidence>
<feature type="transmembrane region" description="Helical" evidence="9">
    <location>
        <begin position="189"/>
        <end position="213"/>
    </location>
</feature>
<protein>
    <recommendedName>
        <fullName evidence="10">Letm1 RBD domain-containing protein</fullName>
    </recommendedName>
</protein>
<feature type="domain" description="Letm1 RBD" evidence="10">
    <location>
        <begin position="203"/>
        <end position="376"/>
    </location>
</feature>
<feature type="region of interest" description="Disordered" evidence="8">
    <location>
        <begin position="36"/>
        <end position="90"/>
    </location>
</feature>
<evidence type="ECO:0000256" key="3">
    <source>
        <dbReference type="ARBA" id="ARBA00022792"/>
    </source>
</evidence>
<dbReference type="GO" id="GO:0043022">
    <property type="term" value="F:ribosome binding"/>
    <property type="evidence" value="ECO:0007669"/>
    <property type="project" value="InterPro"/>
</dbReference>
<comment type="caution">
    <text evidence="11">The sequence shown here is derived from an EMBL/GenBank/DDBJ whole genome shotgun (WGS) entry which is preliminary data.</text>
</comment>
<keyword evidence="5 7" id="KW-0496">Mitochondrion</keyword>
<dbReference type="GO" id="GO:0030003">
    <property type="term" value="P:intracellular monoatomic cation homeostasis"/>
    <property type="evidence" value="ECO:0007669"/>
    <property type="project" value="TreeGrafter"/>
</dbReference>